<dbReference type="EMBL" id="LBYC01000018">
    <property type="protein sequence ID" value="KKR42007.1"/>
    <property type="molecule type" value="Genomic_DNA"/>
</dbReference>
<evidence type="ECO:0000259" key="1">
    <source>
        <dbReference type="Pfam" id="PF13020"/>
    </source>
</evidence>
<dbReference type="Pfam" id="PF13020">
    <property type="entry name" value="NOV_C"/>
    <property type="match status" value="1"/>
</dbReference>
<evidence type="ECO:0000313" key="2">
    <source>
        <dbReference type="EMBL" id="KKR42007.1"/>
    </source>
</evidence>
<gene>
    <name evidence="2" type="ORF">UT78_C0018G0009</name>
</gene>
<evidence type="ECO:0000313" key="3">
    <source>
        <dbReference type="Proteomes" id="UP000034301"/>
    </source>
</evidence>
<protein>
    <recommendedName>
        <fullName evidence="1">Protein NO VEIN C-terminal domain-containing protein</fullName>
    </recommendedName>
</protein>
<comment type="caution">
    <text evidence="2">The sequence shown here is derived from an EMBL/GenBank/DDBJ whole genome shotgun (WGS) entry which is preliminary data.</text>
</comment>
<feature type="domain" description="Protein NO VEIN C-terminal" evidence="1">
    <location>
        <begin position="194"/>
        <end position="287"/>
    </location>
</feature>
<sequence length="318" mass="37078">MCWINDKNEISFVVDLIHEYRNSKNKTTYADILDKKSKELSIDDFSDNVKRFFDMLLISSYIKKEGEKITSNLSKKDIEIILESFSLRDFSDSGYFNYLNTNNGWQIYTINPNYLRVIESLEKKTTEEQEEIVNTITGGLKLPDISNIKPQIIEMEIDEDADLGVKTRRKISPRLQKIDFELRDSNNRTAGDFAEKIVIKHEIGELNKNYSKMVNKVEQVSLKDDTLGYDVLSFDFDGSEKHIEVKAVRNIPAITFRFFISENEITIARKDKNYHLYIVFDYLSETPFIYKMPNPFANKIPGVTIDPIKYLVTVRIKK</sequence>
<reference evidence="2 3" key="1">
    <citation type="journal article" date="2015" name="Nature">
        <title>rRNA introns, odd ribosomes, and small enigmatic genomes across a large radiation of phyla.</title>
        <authorList>
            <person name="Brown C.T."/>
            <person name="Hug L.A."/>
            <person name="Thomas B.C."/>
            <person name="Sharon I."/>
            <person name="Castelle C.J."/>
            <person name="Singh A."/>
            <person name="Wilkins M.J."/>
            <person name="Williams K.H."/>
            <person name="Banfield J.F."/>
        </authorList>
    </citation>
    <scope>NUCLEOTIDE SEQUENCE [LARGE SCALE GENOMIC DNA]</scope>
</reference>
<dbReference type="AlphaFoldDB" id="A0A0G0TVQ7"/>
<dbReference type="InterPro" id="IPR024975">
    <property type="entry name" value="NOV_C"/>
</dbReference>
<dbReference type="Proteomes" id="UP000034301">
    <property type="component" value="Unassembled WGS sequence"/>
</dbReference>
<accession>A0A0G0TVQ7</accession>
<name>A0A0G0TVQ7_9BACT</name>
<proteinExistence type="predicted"/>
<organism evidence="2 3">
    <name type="scientific">Candidatus Nomurabacteria bacterium GW2011_GWF2_40_12</name>
    <dbReference type="NCBI Taxonomy" id="1618776"/>
    <lineage>
        <taxon>Bacteria</taxon>
        <taxon>Candidatus Nomuraibacteriota</taxon>
    </lineage>
</organism>